<sequence length="176" mass="18926">RALLYTRALLLSHAGGAGRTGASHICAPRPDSNTPPRPSHCCCPPPAPGVLYHRSGAPRSTLWPSPSCPRPPDPTSAWSHLDLPQLPAFDLPTGLLTSQHPGPQQEPRTSPLCGQEFGSRPLSRRWLHGAKPMAHPIVAAPYYIHARYYSPTPVAQVAPGPLTSVLRAQIPTHLSF</sequence>
<evidence type="ECO:0000313" key="3">
    <source>
        <dbReference type="Proteomes" id="UP000076871"/>
    </source>
</evidence>
<feature type="region of interest" description="Disordered" evidence="1">
    <location>
        <begin position="95"/>
        <end position="115"/>
    </location>
</feature>
<dbReference type="InParanoid" id="A0A165GBU1"/>
<gene>
    <name evidence="2" type="ORF">LAESUDRAFT_722292</name>
</gene>
<feature type="compositionally biased region" description="Polar residues" evidence="1">
    <location>
        <begin position="95"/>
        <end position="108"/>
    </location>
</feature>
<reference evidence="2 3" key="1">
    <citation type="journal article" date="2016" name="Mol. Biol. Evol.">
        <title>Comparative Genomics of Early-Diverging Mushroom-Forming Fungi Provides Insights into the Origins of Lignocellulose Decay Capabilities.</title>
        <authorList>
            <person name="Nagy L.G."/>
            <person name="Riley R."/>
            <person name="Tritt A."/>
            <person name="Adam C."/>
            <person name="Daum C."/>
            <person name="Floudas D."/>
            <person name="Sun H."/>
            <person name="Yadav J.S."/>
            <person name="Pangilinan J."/>
            <person name="Larsson K.H."/>
            <person name="Matsuura K."/>
            <person name="Barry K."/>
            <person name="Labutti K."/>
            <person name="Kuo R."/>
            <person name="Ohm R.A."/>
            <person name="Bhattacharya S.S."/>
            <person name="Shirouzu T."/>
            <person name="Yoshinaga Y."/>
            <person name="Martin F.M."/>
            <person name="Grigoriev I.V."/>
            <person name="Hibbett D.S."/>
        </authorList>
    </citation>
    <scope>NUCLEOTIDE SEQUENCE [LARGE SCALE GENOMIC DNA]</scope>
    <source>
        <strain evidence="2 3">93-53</strain>
    </source>
</reference>
<feature type="non-terminal residue" evidence="2">
    <location>
        <position position="1"/>
    </location>
</feature>
<dbReference type="GeneID" id="63825207"/>
<accession>A0A165GBU1</accession>
<dbReference type="RefSeq" id="XP_040767867.1">
    <property type="nucleotide sequence ID" value="XM_040908178.1"/>
</dbReference>
<name>A0A165GBU1_9APHY</name>
<proteinExistence type="predicted"/>
<keyword evidence="3" id="KW-1185">Reference proteome</keyword>
<evidence type="ECO:0000313" key="2">
    <source>
        <dbReference type="EMBL" id="KZT10127.1"/>
    </source>
</evidence>
<protein>
    <submittedName>
        <fullName evidence="2">Uncharacterized protein</fullName>
    </submittedName>
</protein>
<organism evidence="2 3">
    <name type="scientific">Laetiporus sulphureus 93-53</name>
    <dbReference type="NCBI Taxonomy" id="1314785"/>
    <lineage>
        <taxon>Eukaryota</taxon>
        <taxon>Fungi</taxon>
        <taxon>Dikarya</taxon>
        <taxon>Basidiomycota</taxon>
        <taxon>Agaricomycotina</taxon>
        <taxon>Agaricomycetes</taxon>
        <taxon>Polyporales</taxon>
        <taxon>Laetiporus</taxon>
    </lineage>
</organism>
<dbReference type="Proteomes" id="UP000076871">
    <property type="component" value="Unassembled WGS sequence"/>
</dbReference>
<dbReference type="AlphaFoldDB" id="A0A165GBU1"/>
<dbReference type="EMBL" id="KV427610">
    <property type="protein sequence ID" value="KZT10127.1"/>
    <property type="molecule type" value="Genomic_DNA"/>
</dbReference>
<evidence type="ECO:0000256" key="1">
    <source>
        <dbReference type="SAM" id="MobiDB-lite"/>
    </source>
</evidence>